<evidence type="ECO:0000313" key="7">
    <source>
        <dbReference type="EMBL" id="KAF7188243.1"/>
    </source>
</evidence>
<name>A0A8H6RBZ7_9PEZI</name>
<evidence type="ECO:0000256" key="5">
    <source>
        <dbReference type="SAM" id="Phobius"/>
    </source>
</evidence>
<keyword evidence="5" id="KW-0472">Membrane</keyword>
<evidence type="ECO:0000259" key="6">
    <source>
        <dbReference type="Pfam" id="PF20684"/>
    </source>
</evidence>
<keyword evidence="8" id="KW-1185">Reference proteome</keyword>
<protein>
    <submittedName>
        <fullName evidence="7">Methyltransferase trt5</fullName>
    </submittedName>
</protein>
<accession>A0A8H6RBZ7</accession>
<dbReference type="InterPro" id="IPR051654">
    <property type="entry name" value="Meroterpenoid_MTases"/>
</dbReference>
<sequence>MDLTSAKFGVSCLLDVSSSLTADISVRDFDKMTVVPAPGTAAYNAQLAHWDDDKRPQSIAGCAVLLGVSTFAVILRMISQKWFAKGCGIADWLIVAAWVISVGVGVEAIISYTYGFGLHQLRVILEDHSPPHSLVKAFEHGSFVSYAWIPCLACIKLSLLVYYNQLFHVHQRWLKVLSWIMAAFVIAWAIASTPVLIWQCSPIPYFWERMSLMYGIKSYAAIHGHCLPQLAHQAAPSITNTFSDCVILIIPIAVLSRLEMPLKKKIGLLILFSLGAFVVATGIVRIYYVFHISNTEDVTWNDVGTVVWTVVETNLGIVCACVPPTMPLITALAKRMGYGSKSKQNQEPQRRYALGSKAHRNMEKKRQLDSTEEMFHNFVALRGASYSNSGKEADVEVGRMTGEYTPSAYTDSVYTAKPSLSSSRSQVASTIYQRLLHNTIFYYAEFDSLKNYIATMTADEKYEGAMRSYKPDIEQLPADFQHLLETYSEIPADRTVAHVNAVRKRAFDVCPYPCIGQWKFLALTFLKHPKYQTILDRLKSGQTFLDMGCCFAQDMRQMIADGVPSDRLCGIEIEKELVDIGYDLFDDSKTNKAKFMIGDALNPGTSFDALNNSIDIINDSAFTHLWPWHDQRKVCTMMAGFSRPGAMIVGRMTGSLKPAEYPALVKGTTGWRHNVESLQRLWDEVGEATGTKWKAHGTLDLEGIFPVPDGTPKDPKELPVWWEPNVRRLLFWVERVN</sequence>
<dbReference type="PANTHER" id="PTHR35897:SF1">
    <property type="entry name" value="METHYLTRANSFERASE AUSD"/>
    <property type="match status" value="1"/>
</dbReference>
<evidence type="ECO:0000256" key="2">
    <source>
        <dbReference type="ARBA" id="ARBA00022679"/>
    </source>
</evidence>
<keyword evidence="5" id="KW-1133">Transmembrane helix</keyword>
<dbReference type="SUPFAM" id="SSF53335">
    <property type="entry name" value="S-adenosyl-L-methionine-dependent methyltransferases"/>
    <property type="match status" value="1"/>
</dbReference>
<feature type="transmembrane region" description="Helical" evidence="5">
    <location>
        <begin position="90"/>
        <end position="114"/>
    </location>
</feature>
<organism evidence="7 8">
    <name type="scientific">Pseudocercospora fuligena</name>
    <dbReference type="NCBI Taxonomy" id="685502"/>
    <lineage>
        <taxon>Eukaryota</taxon>
        <taxon>Fungi</taxon>
        <taxon>Dikarya</taxon>
        <taxon>Ascomycota</taxon>
        <taxon>Pezizomycotina</taxon>
        <taxon>Dothideomycetes</taxon>
        <taxon>Dothideomycetidae</taxon>
        <taxon>Mycosphaerellales</taxon>
        <taxon>Mycosphaerellaceae</taxon>
        <taxon>Pseudocercospora</taxon>
    </lineage>
</organism>
<dbReference type="OrthoDB" id="2094832at2759"/>
<dbReference type="PANTHER" id="PTHR35897">
    <property type="entry name" value="METHYLTRANSFERASE AUSD"/>
    <property type="match status" value="1"/>
</dbReference>
<keyword evidence="3" id="KW-0949">S-adenosyl-L-methionine</keyword>
<dbReference type="InterPro" id="IPR029063">
    <property type="entry name" value="SAM-dependent_MTases_sf"/>
</dbReference>
<feature type="domain" description="Rhodopsin" evidence="6">
    <location>
        <begin position="75"/>
        <end position="329"/>
    </location>
</feature>
<comment type="pathway">
    <text evidence="1">Secondary metabolite biosynthesis.</text>
</comment>
<dbReference type="GO" id="GO:0008168">
    <property type="term" value="F:methyltransferase activity"/>
    <property type="evidence" value="ECO:0007669"/>
    <property type="project" value="UniProtKB-KW"/>
</dbReference>
<dbReference type="GO" id="GO:0032259">
    <property type="term" value="P:methylation"/>
    <property type="evidence" value="ECO:0007669"/>
    <property type="project" value="UniProtKB-KW"/>
</dbReference>
<comment type="similarity">
    <text evidence="4">Belongs to the class I-like SAM-binding methyltransferase superfamily.</text>
</comment>
<evidence type="ECO:0000313" key="8">
    <source>
        <dbReference type="Proteomes" id="UP000660729"/>
    </source>
</evidence>
<gene>
    <name evidence="7" type="ORF">HII31_10528</name>
</gene>
<dbReference type="Gene3D" id="3.40.50.150">
    <property type="entry name" value="Vaccinia Virus protein VP39"/>
    <property type="match status" value="1"/>
</dbReference>
<feature type="transmembrane region" description="Helical" evidence="5">
    <location>
        <begin position="237"/>
        <end position="256"/>
    </location>
</feature>
<dbReference type="Proteomes" id="UP000660729">
    <property type="component" value="Unassembled WGS sequence"/>
</dbReference>
<feature type="transmembrane region" description="Helical" evidence="5">
    <location>
        <begin position="176"/>
        <end position="198"/>
    </location>
</feature>
<comment type="caution">
    <text evidence="7">The sequence shown here is derived from an EMBL/GenBank/DDBJ whole genome shotgun (WGS) entry which is preliminary data.</text>
</comment>
<feature type="transmembrane region" description="Helical" evidence="5">
    <location>
        <begin position="143"/>
        <end position="164"/>
    </location>
</feature>
<dbReference type="Pfam" id="PF20684">
    <property type="entry name" value="Fung_rhodopsin"/>
    <property type="match status" value="1"/>
</dbReference>
<keyword evidence="2 7" id="KW-0808">Transferase</keyword>
<dbReference type="EMBL" id="JABCIY010000213">
    <property type="protein sequence ID" value="KAF7188243.1"/>
    <property type="molecule type" value="Genomic_DNA"/>
</dbReference>
<evidence type="ECO:0000256" key="4">
    <source>
        <dbReference type="ARBA" id="ARBA00038314"/>
    </source>
</evidence>
<keyword evidence="7" id="KW-0489">Methyltransferase</keyword>
<evidence type="ECO:0000256" key="1">
    <source>
        <dbReference type="ARBA" id="ARBA00005179"/>
    </source>
</evidence>
<dbReference type="AlphaFoldDB" id="A0A8H6RBZ7"/>
<evidence type="ECO:0000256" key="3">
    <source>
        <dbReference type="ARBA" id="ARBA00022691"/>
    </source>
</evidence>
<feature type="transmembrane region" description="Helical" evidence="5">
    <location>
        <begin position="268"/>
        <end position="290"/>
    </location>
</feature>
<feature type="transmembrane region" description="Helical" evidence="5">
    <location>
        <begin position="58"/>
        <end position="78"/>
    </location>
</feature>
<dbReference type="InterPro" id="IPR049326">
    <property type="entry name" value="Rhodopsin_dom_fungi"/>
</dbReference>
<keyword evidence="5" id="KW-0812">Transmembrane</keyword>
<proteinExistence type="inferred from homology"/>
<reference evidence="7" key="1">
    <citation type="submission" date="2020-04" db="EMBL/GenBank/DDBJ databases">
        <title>Draft genome resource of the tomato pathogen Pseudocercospora fuligena.</title>
        <authorList>
            <person name="Zaccaron A."/>
        </authorList>
    </citation>
    <scope>NUCLEOTIDE SEQUENCE</scope>
    <source>
        <strain evidence="7">PF001</strain>
    </source>
</reference>